<dbReference type="EMBL" id="SRLO01002950">
    <property type="protein sequence ID" value="TNN32065.1"/>
    <property type="molecule type" value="Genomic_DNA"/>
</dbReference>
<comment type="caution">
    <text evidence="1">The sequence shown here is derived from an EMBL/GenBank/DDBJ whole genome shotgun (WGS) entry which is preliminary data.</text>
</comment>
<evidence type="ECO:0000313" key="2">
    <source>
        <dbReference type="Proteomes" id="UP000314294"/>
    </source>
</evidence>
<keyword evidence="2" id="KW-1185">Reference proteome</keyword>
<gene>
    <name evidence="1" type="ORF">EYF80_057776</name>
</gene>
<accession>A0A4Z2ET95</accession>
<protein>
    <submittedName>
        <fullName evidence="1">Uncharacterized protein</fullName>
    </submittedName>
</protein>
<dbReference type="AlphaFoldDB" id="A0A4Z2ET95"/>
<evidence type="ECO:0000313" key="1">
    <source>
        <dbReference type="EMBL" id="TNN32065.1"/>
    </source>
</evidence>
<proteinExistence type="predicted"/>
<dbReference type="Proteomes" id="UP000314294">
    <property type="component" value="Unassembled WGS sequence"/>
</dbReference>
<name>A0A4Z2ET95_9TELE</name>
<reference evidence="1 2" key="1">
    <citation type="submission" date="2019-03" db="EMBL/GenBank/DDBJ databases">
        <title>First draft genome of Liparis tanakae, snailfish: a comprehensive survey of snailfish specific genes.</title>
        <authorList>
            <person name="Kim W."/>
            <person name="Song I."/>
            <person name="Jeong J.-H."/>
            <person name="Kim D."/>
            <person name="Kim S."/>
            <person name="Ryu S."/>
            <person name="Song J.Y."/>
            <person name="Lee S.K."/>
        </authorList>
    </citation>
    <scope>NUCLEOTIDE SEQUENCE [LARGE SCALE GENOMIC DNA]</scope>
    <source>
        <tissue evidence="1">Muscle</tissue>
    </source>
</reference>
<sequence>MCVIPNPIGLVAVDETLKVTSSYGETMSSLGFLSRMSGAVLATTRCRGPPPSRLSWQATLNS</sequence>
<organism evidence="1 2">
    <name type="scientific">Liparis tanakae</name>
    <name type="common">Tanaka's snailfish</name>
    <dbReference type="NCBI Taxonomy" id="230148"/>
    <lineage>
        <taxon>Eukaryota</taxon>
        <taxon>Metazoa</taxon>
        <taxon>Chordata</taxon>
        <taxon>Craniata</taxon>
        <taxon>Vertebrata</taxon>
        <taxon>Euteleostomi</taxon>
        <taxon>Actinopterygii</taxon>
        <taxon>Neopterygii</taxon>
        <taxon>Teleostei</taxon>
        <taxon>Neoteleostei</taxon>
        <taxon>Acanthomorphata</taxon>
        <taxon>Eupercaria</taxon>
        <taxon>Perciformes</taxon>
        <taxon>Cottioidei</taxon>
        <taxon>Cottales</taxon>
        <taxon>Liparidae</taxon>
        <taxon>Liparis</taxon>
    </lineage>
</organism>